<reference evidence="1 2" key="1">
    <citation type="journal article" date="2022" name="Evol. Bioinform. Online">
        <title>Draft Genome Sequence of Oceanobacillus jordanicus Strain GSFE11, a Halotolerant Plant Growth-Promoting Bacterial Endophyte Isolated From the Jordan Valley.</title>
        <authorList>
            <person name="Alhindi T."/>
            <person name="Albdaiwi R."/>
        </authorList>
    </citation>
    <scope>NUCLEOTIDE SEQUENCE [LARGE SCALE GENOMIC DNA]</scope>
    <source>
        <strain evidence="1 2">GSFE11</strain>
    </source>
</reference>
<comment type="caution">
    <text evidence="1">The sequence shown here is derived from an EMBL/GenBank/DDBJ whole genome shotgun (WGS) entry which is preliminary data.</text>
</comment>
<dbReference type="RefSeq" id="WP_238019142.1">
    <property type="nucleotide sequence ID" value="NZ_JAIFZM010000005.1"/>
</dbReference>
<proteinExistence type="predicted"/>
<evidence type="ECO:0000313" key="1">
    <source>
        <dbReference type="EMBL" id="MCG3418979.1"/>
    </source>
</evidence>
<dbReference type="Proteomes" id="UP001199631">
    <property type="component" value="Unassembled WGS sequence"/>
</dbReference>
<protein>
    <submittedName>
        <fullName evidence="1">Uncharacterized protein</fullName>
    </submittedName>
</protein>
<keyword evidence="2" id="KW-1185">Reference proteome</keyword>
<dbReference type="EMBL" id="JAIFZM010000005">
    <property type="protein sequence ID" value="MCG3418979.1"/>
    <property type="molecule type" value="Genomic_DNA"/>
</dbReference>
<evidence type="ECO:0000313" key="2">
    <source>
        <dbReference type="Proteomes" id="UP001199631"/>
    </source>
</evidence>
<accession>A0AAW5B608</accession>
<organism evidence="1 2">
    <name type="scientific">Oceanobacillus jordanicus</name>
    <dbReference type="NCBI Taxonomy" id="2867266"/>
    <lineage>
        <taxon>Bacteria</taxon>
        <taxon>Bacillati</taxon>
        <taxon>Bacillota</taxon>
        <taxon>Bacilli</taxon>
        <taxon>Bacillales</taxon>
        <taxon>Bacillaceae</taxon>
        <taxon>Oceanobacillus</taxon>
    </lineage>
</organism>
<dbReference type="AlphaFoldDB" id="A0AAW5B608"/>
<name>A0AAW5B608_9BACI</name>
<gene>
    <name evidence="1" type="ORF">K3T81_07445</name>
</gene>
<sequence length="134" mass="15778">MNIDVFFKNDLQTSKTVELSMYPNIPGIDEVIQHKLLGHQLIETKNGYLLLLDLENPDTEEKYTYSFADIKEVDPQNFSQDFSKYYLYCYNRAIEIKKNGLRELLESGVKLTEDQHDLLNSSEEIDTYRILFKK</sequence>